<name>A0A077M693_9MICO</name>
<evidence type="ECO:0000313" key="2">
    <source>
        <dbReference type="Proteomes" id="UP000035720"/>
    </source>
</evidence>
<evidence type="ECO:0000313" key="1">
    <source>
        <dbReference type="EMBL" id="CCI51305.1"/>
    </source>
</evidence>
<gene>
    <name evidence="1" type="ORF">BN13_10043</name>
</gene>
<comment type="caution">
    <text evidence="1">The sequence shown here is derived from an EMBL/GenBank/DDBJ whole genome shotgun (WGS) entry which is preliminary data.</text>
</comment>
<organism evidence="1 2">
    <name type="scientific">Nostocoides jenkinsii Ben 74</name>
    <dbReference type="NCBI Taxonomy" id="1193518"/>
    <lineage>
        <taxon>Bacteria</taxon>
        <taxon>Bacillati</taxon>
        <taxon>Actinomycetota</taxon>
        <taxon>Actinomycetes</taxon>
        <taxon>Micrococcales</taxon>
        <taxon>Intrasporangiaceae</taxon>
        <taxon>Nostocoides</taxon>
    </lineage>
</organism>
<keyword evidence="2" id="KW-1185">Reference proteome</keyword>
<dbReference type="OrthoDB" id="5185254at2"/>
<reference evidence="1 2" key="1">
    <citation type="journal article" date="2013" name="ISME J.">
        <title>A metabolic model for members of the genus Tetrasphaera involved in enhanced biological phosphorus removal.</title>
        <authorList>
            <person name="Kristiansen R."/>
            <person name="Nguyen H.T.T."/>
            <person name="Saunders A.M."/>
            <person name="Nielsen J.L."/>
            <person name="Wimmer R."/>
            <person name="Le V.Q."/>
            <person name="McIlroy S.J."/>
            <person name="Petrovski S."/>
            <person name="Seviour R.J."/>
            <person name="Calteau A."/>
            <person name="Nielsen K.L."/>
            <person name="Nielsen P.H."/>
        </authorList>
    </citation>
    <scope>NUCLEOTIDE SEQUENCE [LARGE SCALE GENOMIC DNA]</scope>
    <source>
        <strain evidence="1 2">Ben 74</strain>
    </source>
</reference>
<accession>A0A077M693</accession>
<dbReference type="RefSeq" id="WP_053079671.1">
    <property type="nucleotide sequence ID" value="NZ_HF571038.1"/>
</dbReference>
<dbReference type="EMBL" id="CAJC01000001">
    <property type="protein sequence ID" value="CCI51305.1"/>
    <property type="molecule type" value="Genomic_DNA"/>
</dbReference>
<dbReference type="Proteomes" id="UP000035720">
    <property type="component" value="Unassembled WGS sequence"/>
</dbReference>
<dbReference type="AlphaFoldDB" id="A0A077M693"/>
<evidence type="ECO:0008006" key="3">
    <source>
        <dbReference type="Google" id="ProtNLM"/>
    </source>
</evidence>
<dbReference type="Gene3D" id="3.40.50.1010">
    <property type="entry name" value="5'-nuclease"/>
    <property type="match status" value="1"/>
</dbReference>
<dbReference type="STRING" id="1193518.BN13_10043"/>
<protein>
    <recommendedName>
        <fullName evidence="3">PIN domain-containing protein</fullName>
    </recommendedName>
</protein>
<proteinExistence type="predicted"/>
<sequence>MPIHERAFERAQEVQLFLTELGQHRSAKAVDLVIAATAEAAGVNQLTDDRDYVAISTITGQPVTRVL</sequence>